<accession>A0A2N0QLV9</accession>
<dbReference type="InterPro" id="IPR012340">
    <property type="entry name" value="NA-bd_OB-fold"/>
</dbReference>
<feature type="non-terminal residue" evidence="2">
    <location>
        <position position="1"/>
    </location>
</feature>
<dbReference type="Gene3D" id="2.40.50.140">
    <property type="entry name" value="Nucleic acid-binding proteins"/>
    <property type="match status" value="1"/>
</dbReference>
<dbReference type="InterPro" id="IPR048588">
    <property type="entry name" value="CvfB_S1_2nd"/>
</dbReference>
<dbReference type="EMBL" id="LLXH01006499">
    <property type="protein sequence ID" value="PKC52043.1"/>
    <property type="molecule type" value="Genomic_DNA"/>
</dbReference>
<dbReference type="Pfam" id="PF21191">
    <property type="entry name" value="CvfB_1st"/>
    <property type="match status" value="1"/>
</dbReference>
<evidence type="ECO:0000259" key="1">
    <source>
        <dbReference type="Pfam" id="PF21191"/>
    </source>
</evidence>
<dbReference type="AlphaFoldDB" id="A0A2N0QLV9"/>
<protein>
    <recommendedName>
        <fullName evidence="1">Conserved virulence factor B second S1 domain-containing protein</fullName>
    </recommendedName>
</protein>
<dbReference type="VEuPathDB" id="FungiDB:RhiirA1_482389"/>
<reference evidence="2 3" key="1">
    <citation type="submission" date="2017-10" db="EMBL/GenBank/DDBJ databases">
        <title>Extensive intraspecific genome diversity in a model arbuscular mycorrhizal fungus.</title>
        <authorList>
            <person name="Chen E.C.H."/>
            <person name="Morin E."/>
            <person name="Baudet D."/>
            <person name="Noel J."/>
            <person name="Ndikumana S."/>
            <person name="Charron P."/>
            <person name="St-Onge C."/>
            <person name="Giorgi J."/>
            <person name="Grigoriev I.V."/>
            <person name="Roux C."/>
            <person name="Martin F.M."/>
            <person name="Corradi N."/>
        </authorList>
    </citation>
    <scope>NUCLEOTIDE SEQUENCE [LARGE SCALE GENOMIC DNA]</scope>
    <source>
        <strain evidence="2 3">A1</strain>
    </source>
</reference>
<dbReference type="Proteomes" id="UP000232688">
    <property type="component" value="Unassembled WGS sequence"/>
</dbReference>
<dbReference type="PANTHER" id="PTHR37296:SF1">
    <property type="entry name" value="CONSERVED VIRULENCE FACTOR B"/>
    <property type="match status" value="1"/>
</dbReference>
<dbReference type="PANTHER" id="PTHR37296">
    <property type="entry name" value="CONSERVED VIRULENCE FACTOR B"/>
    <property type="match status" value="1"/>
</dbReference>
<comment type="caution">
    <text evidence="2">The sequence shown here is derived from an EMBL/GenBank/DDBJ whole genome shotgun (WGS) entry which is preliminary data.</text>
</comment>
<name>A0A2N0QLV9_9GLOM</name>
<gene>
    <name evidence="2" type="ORF">RhiirA1_482389</name>
</gene>
<feature type="domain" description="Conserved virulence factor B second S1" evidence="1">
    <location>
        <begin position="6"/>
        <end position="64"/>
    </location>
</feature>
<organism evidence="2 3">
    <name type="scientific">Rhizophagus irregularis</name>
    <dbReference type="NCBI Taxonomy" id="588596"/>
    <lineage>
        <taxon>Eukaryota</taxon>
        <taxon>Fungi</taxon>
        <taxon>Fungi incertae sedis</taxon>
        <taxon>Mucoromycota</taxon>
        <taxon>Glomeromycotina</taxon>
        <taxon>Glomeromycetes</taxon>
        <taxon>Glomerales</taxon>
        <taxon>Glomeraceae</taxon>
        <taxon>Rhizophagus</taxon>
    </lineage>
</organism>
<sequence>ITQGEYGWARVIKVSKEGAYVDIGSTREVLIKAEDLPPLNNLWPEVGDELYMTLRIDRNGDLFGRLITEEKVLSYLE</sequence>
<reference evidence="2 3" key="2">
    <citation type="submission" date="2017-10" db="EMBL/GenBank/DDBJ databases">
        <title>Genome analyses suggest a sexual origin of heterokaryosis in a supposedly ancient asexual fungus.</title>
        <authorList>
            <person name="Corradi N."/>
            <person name="Sedzielewska K."/>
            <person name="Noel J."/>
            <person name="Charron P."/>
            <person name="Farinelli L."/>
            <person name="Marton T."/>
            <person name="Kruger M."/>
            <person name="Pelin A."/>
            <person name="Brachmann A."/>
            <person name="Corradi N."/>
        </authorList>
    </citation>
    <scope>NUCLEOTIDE SEQUENCE [LARGE SCALE GENOMIC DNA]</scope>
    <source>
        <strain evidence="2 3">A1</strain>
    </source>
</reference>
<dbReference type="InterPro" id="IPR014464">
    <property type="entry name" value="CvfB_fam"/>
</dbReference>
<evidence type="ECO:0000313" key="2">
    <source>
        <dbReference type="EMBL" id="PKC52043.1"/>
    </source>
</evidence>
<evidence type="ECO:0000313" key="3">
    <source>
        <dbReference type="Proteomes" id="UP000232688"/>
    </source>
</evidence>
<proteinExistence type="predicted"/>